<dbReference type="EC" id="3.6.1.23" evidence="3"/>
<comment type="caution">
    <text evidence="7">The sequence shown here is derived from an EMBL/GenBank/DDBJ whole genome shotgun (WGS) entry which is preliminary data.</text>
</comment>
<feature type="region of interest" description="Disordered" evidence="5">
    <location>
        <begin position="231"/>
        <end position="258"/>
    </location>
</feature>
<evidence type="ECO:0000259" key="6">
    <source>
        <dbReference type="Pfam" id="PF00692"/>
    </source>
</evidence>
<comment type="pathway">
    <text evidence="1">Pyrimidine metabolism; dUMP biosynthesis; dUMP from dCTP (dUTP route): step 2/2.</text>
</comment>
<dbReference type="GO" id="GO:0000287">
    <property type="term" value="F:magnesium ion binding"/>
    <property type="evidence" value="ECO:0007669"/>
    <property type="project" value="InterPro"/>
</dbReference>
<feature type="compositionally biased region" description="Polar residues" evidence="5">
    <location>
        <begin position="246"/>
        <end position="255"/>
    </location>
</feature>
<dbReference type="GO" id="GO:0006226">
    <property type="term" value="P:dUMP biosynthetic process"/>
    <property type="evidence" value="ECO:0007669"/>
    <property type="project" value="InterPro"/>
</dbReference>
<evidence type="ECO:0000313" key="8">
    <source>
        <dbReference type="Proteomes" id="UP000734854"/>
    </source>
</evidence>
<evidence type="ECO:0000256" key="2">
    <source>
        <dbReference type="ARBA" id="ARBA00006581"/>
    </source>
</evidence>
<feature type="domain" description="dUTPase-like" evidence="6">
    <location>
        <begin position="33"/>
        <end position="107"/>
    </location>
</feature>
<dbReference type="Gene3D" id="2.70.40.10">
    <property type="match status" value="1"/>
</dbReference>
<sequence>MEFQGYTLISENTKESNDVREDQDDMEVTSPDGVAWQKGIQIGAGVIDNDFRGEVKILIFNMTYGNIVLNKREAITQLILEKIATPEVVQMVELPQIVRGAGDFGSTTEQDMNRRSRVTHPSDTLQVQIGTLEWENLMNKLVPLNSTPSTSQRQLHALTTEEPNKWINPFYTEGGGYDSSNSSFYSAESDDNAQMIAHIDLEEGLELAYPIQKQSEGIFASSYAISRYNPPEDTMMGPPQYAPATEQPSTQNPYQNPGFIGVKIGKIKREYS</sequence>
<dbReference type="SUPFAM" id="SSF51283">
    <property type="entry name" value="dUTPase-like"/>
    <property type="match status" value="1"/>
</dbReference>
<reference evidence="7 8" key="1">
    <citation type="submission" date="2020-08" db="EMBL/GenBank/DDBJ databases">
        <title>Plant Genome Project.</title>
        <authorList>
            <person name="Zhang R.-G."/>
        </authorList>
    </citation>
    <scope>NUCLEOTIDE SEQUENCE [LARGE SCALE GENOMIC DNA]</scope>
    <source>
        <tissue evidence="7">Rhizome</tissue>
    </source>
</reference>
<dbReference type="GO" id="GO:0046081">
    <property type="term" value="P:dUTP catabolic process"/>
    <property type="evidence" value="ECO:0007669"/>
    <property type="project" value="InterPro"/>
</dbReference>
<evidence type="ECO:0000256" key="3">
    <source>
        <dbReference type="ARBA" id="ARBA00012379"/>
    </source>
</evidence>
<proteinExistence type="inferred from homology"/>
<evidence type="ECO:0000256" key="5">
    <source>
        <dbReference type="SAM" id="MobiDB-lite"/>
    </source>
</evidence>
<dbReference type="EMBL" id="JACMSC010000012">
    <property type="protein sequence ID" value="KAG6495929.1"/>
    <property type="molecule type" value="Genomic_DNA"/>
</dbReference>
<dbReference type="PANTHER" id="PTHR11241">
    <property type="entry name" value="DEOXYURIDINE 5'-TRIPHOSPHATE NUCLEOTIDOHYDROLASE"/>
    <property type="match status" value="1"/>
</dbReference>
<accession>A0A8J5G0Z1</accession>
<feature type="region of interest" description="Disordered" evidence="5">
    <location>
        <begin position="1"/>
        <end position="29"/>
    </location>
</feature>
<gene>
    <name evidence="7" type="ORF">ZIOFF_043762</name>
</gene>
<keyword evidence="8" id="KW-1185">Reference proteome</keyword>
<dbReference type="Pfam" id="PF00692">
    <property type="entry name" value="dUTPase"/>
    <property type="match status" value="1"/>
</dbReference>
<dbReference type="PANTHER" id="PTHR11241:SF0">
    <property type="entry name" value="DEOXYURIDINE 5'-TRIPHOSPHATE NUCLEOTIDOHYDROLASE"/>
    <property type="match status" value="1"/>
</dbReference>
<evidence type="ECO:0000313" key="7">
    <source>
        <dbReference type="EMBL" id="KAG6495929.1"/>
    </source>
</evidence>
<evidence type="ECO:0000256" key="4">
    <source>
        <dbReference type="ARBA" id="ARBA00023080"/>
    </source>
</evidence>
<protein>
    <recommendedName>
        <fullName evidence="3">dUTP diphosphatase</fullName>
        <ecNumber evidence="3">3.6.1.23</ecNumber>
    </recommendedName>
</protein>
<dbReference type="AlphaFoldDB" id="A0A8J5G0Z1"/>
<dbReference type="InterPro" id="IPR036157">
    <property type="entry name" value="dUTPase-like_sf"/>
</dbReference>
<dbReference type="GO" id="GO:0004170">
    <property type="term" value="F:dUTP diphosphatase activity"/>
    <property type="evidence" value="ECO:0007669"/>
    <property type="project" value="UniProtKB-EC"/>
</dbReference>
<dbReference type="Proteomes" id="UP000734854">
    <property type="component" value="Unassembled WGS sequence"/>
</dbReference>
<evidence type="ECO:0000256" key="1">
    <source>
        <dbReference type="ARBA" id="ARBA00005142"/>
    </source>
</evidence>
<comment type="similarity">
    <text evidence="2">Belongs to the dUTPase family.</text>
</comment>
<dbReference type="InterPro" id="IPR029054">
    <property type="entry name" value="dUTPase-like"/>
</dbReference>
<dbReference type="InterPro" id="IPR008181">
    <property type="entry name" value="dUTPase"/>
</dbReference>
<name>A0A8J5G0Z1_ZINOF</name>
<keyword evidence="4" id="KW-0546">Nucleotide metabolism</keyword>
<organism evidence="7 8">
    <name type="scientific">Zingiber officinale</name>
    <name type="common">Ginger</name>
    <name type="synonym">Amomum zingiber</name>
    <dbReference type="NCBI Taxonomy" id="94328"/>
    <lineage>
        <taxon>Eukaryota</taxon>
        <taxon>Viridiplantae</taxon>
        <taxon>Streptophyta</taxon>
        <taxon>Embryophyta</taxon>
        <taxon>Tracheophyta</taxon>
        <taxon>Spermatophyta</taxon>
        <taxon>Magnoliopsida</taxon>
        <taxon>Liliopsida</taxon>
        <taxon>Zingiberales</taxon>
        <taxon>Zingiberaceae</taxon>
        <taxon>Zingiber</taxon>
    </lineage>
</organism>